<dbReference type="RefSeq" id="WP_121191568.1">
    <property type="nucleotide sequence ID" value="NZ_RBWV01000002.1"/>
</dbReference>
<name>A0A420XV68_9ACTN</name>
<accession>A0A420XV68</accession>
<evidence type="ECO:0000256" key="1">
    <source>
        <dbReference type="SAM" id="MobiDB-lite"/>
    </source>
</evidence>
<dbReference type="InterPro" id="IPR006626">
    <property type="entry name" value="PbH1"/>
</dbReference>
<dbReference type="AlphaFoldDB" id="A0A420XV68"/>
<dbReference type="InterPro" id="IPR038637">
    <property type="entry name" value="NPCBM_sf"/>
</dbReference>
<dbReference type="InterPro" id="IPR011050">
    <property type="entry name" value="Pectin_lyase_fold/virulence"/>
</dbReference>
<dbReference type="InterPro" id="IPR008979">
    <property type="entry name" value="Galactose-bd-like_sf"/>
</dbReference>
<dbReference type="InterPro" id="IPR039448">
    <property type="entry name" value="Beta_helix"/>
</dbReference>
<feature type="region of interest" description="Disordered" evidence="1">
    <location>
        <begin position="410"/>
        <end position="478"/>
    </location>
</feature>
<feature type="chain" id="PRO_5019576084" evidence="2">
    <location>
        <begin position="39"/>
        <end position="584"/>
    </location>
</feature>
<keyword evidence="5" id="KW-1185">Reference proteome</keyword>
<dbReference type="SUPFAM" id="SSF49785">
    <property type="entry name" value="Galactose-binding domain-like"/>
    <property type="match status" value="1"/>
</dbReference>
<organism evidence="4 5">
    <name type="scientific">Motilibacter peucedani</name>
    <dbReference type="NCBI Taxonomy" id="598650"/>
    <lineage>
        <taxon>Bacteria</taxon>
        <taxon>Bacillati</taxon>
        <taxon>Actinomycetota</taxon>
        <taxon>Actinomycetes</taxon>
        <taxon>Motilibacterales</taxon>
        <taxon>Motilibacteraceae</taxon>
        <taxon>Motilibacter</taxon>
    </lineage>
</organism>
<protein>
    <submittedName>
        <fullName evidence="4">Parallel beta-helix repeat protein</fullName>
    </submittedName>
</protein>
<dbReference type="Gene3D" id="2.60.120.1060">
    <property type="entry name" value="NPCBM/NEW2 domain"/>
    <property type="match status" value="1"/>
</dbReference>
<dbReference type="SUPFAM" id="SSF51126">
    <property type="entry name" value="Pectin lyase-like"/>
    <property type="match status" value="1"/>
</dbReference>
<dbReference type="Pfam" id="PF13229">
    <property type="entry name" value="Beta_helix"/>
    <property type="match status" value="1"/>
</dbReference>
<dbReference type="InterPro" id="IPR013222">
    <property type="entry name" value="Glyco_hyd_98_carb-bd"/>
</dbReference>
<dbReference type="Pfam" id="PF08305">
    <property type="entry name" value="NPCBM"/>
    <property type="match status" value="1"/>
</dbReference>
<reference evidence="4 5" key="1">
    <citation type="submission" date="2018-10" db="EMBL/GenBank/DDBJ databases">
        <title>Genomic Encyclopedia of Archaeal and Bacterial Type Strains, Phase II (KMG-II): from individual species to whole genera.</title>
        <authorList>
            <person name="Goeker M."/>
        </authorList>
    </citation>
    <scope>NUCLEOTIDE SEQUENCE [LARGE SCALE GENOMIC DNA]</scope>
    <source>
        <strain evidence="4 5">RP-AC37</strain>
    </source>
</reference>
<keyword evidence="2" id="KW-0732">Signal</keyword>
<dbReference type="InParanoid" id="A0A420XV68"/>
<proteinExistence type="predicted"/>
<dbReference type="OrthoDB" id="57532at2"/>
<dbReference type="EMBL" id="RBWV01000002">
    <property type="protein sequence ID" value="RKS80734.1"/>
    <property type="molecule type" value="Genomic_DNA"/>
</dbReference>
<comment type="caution">
    <text evidence="4">The sequence shown here is derived from an EMBL/GenBank/DDBJ whole genome shotgun (WGS) entry which is preliminary data.</text>
</comment>
<dbReference type="SMART" id="SM00776">
    <property type="entry name" value="NPCBM"/>
    <property type="match status" value="1"/>
</dbReference>
<evidence type="ECO:0000313" key="5">
    <source>
        <dbReference type="Proteomes" id="UP000281955"/>
    </source>
</evidence>
<feature type="compositionally biased region" description="Basic and acidic residues" evidence="1">
    <location>
        <begin position="414"/>
        <end position="425"/>
    </location>
</feature>
<dbReference type="Proteomes" id="UP000281955">
    <property type="component" value="Unassembled WGS sequence"/>
</dbReference>
<sequence>MERRKSRRSNPLARLGAGILAVACAVPLTVAASSAASADEAGAALTVGPSDDLLGALDAAAGHGGTVTLAPGTYDAAWLDRWTMDDLDLSGVTLRGASRDGVVLQGLTLKGVHGLTVTNLTMVNSPLSLQSVVRVSDGSSDITFDGVTIEPQVLSGLDIWRDTDSITLRGSIVDGTGVNGLAASNGTARAVRINGAPYDLDSWPTNISITGNDLYGAGSDIINIAGAKHVVISGNRIHDPQKNADHNDGIQSFGSDDLKIVGNRFWAPGPNGPDQAIMLGPNRSVSTLRVSNTYIANNIVSAWRGSGISVVSTDGTRIINNTVAPTGEPGARGSSIAMSGNSGLQIVNNILFKVFGTGEVARQDHNCLVDGYAKGDTDTDDPGYDASSDFALDADSVCRNNAATDVATATDISGRQRDSRPDRGAWEYAGDAGSDGSSTSQQVRVDDLDLTSASNGWGPVEVKGSNGSRGAHDGGSLRVDGTTYRSGFGTNSDSSMSFDLPAGCTKLSARVGVDDEVGRRGTVTFQVWVDGDKRYQSGLVQGGDPALSLTTDVSGGRSVTLVTTSAGDGIDYDHGDWLNPTLSC</sequence>
<feature type="signal peptide" evidence="2">
    <location>
        <begin position="1"/>
        <end position="38"/>
    </location>
</feature>
<evidence type="ECO:0000313" key="4">
    <source>
        <dbReference type="EMBL" id="RKS80734.1"/>
    </source>
</evidence>
<feature type="compositionally biased region" description="Low complexity" evidence="1">
    <location>
        <begin position="429"/>
        <end position="438"/>
    </location>
</feature>
<dbReference type="InterPro" id="IPR012334">
    <property type="entry name" value="Pectin_lyas_fold"/>
</dbReference>
<dbReference type="SMART" id="SM00710">
    <property type="entry name" value="PbH1"/>
    <property type="match status" value="8"/>
</dbReference>
<gene>
    <name evidence="4" type="ORF">CLV35_0202</name>
</gene>
<evidence type="ECO:0000259" key="3">
    <source>
        <dbReference type="SMART" id="SM00776"/>
    </source>
</evidence>
<dbReference type="Gene3D" id="2.160.20.10">
    <property type="entry name" value="Single-stranded right-handed beta-helix, Pectin lyase-like"/>
    <property type="match status" value="1"/>
</dbReference>
<feature type="domain" description="Glycosyl hydrolase family 98 putative carbohydrate-binding module" evidence="3">
    <location>
        <begin position="439"/>
        <end position="584"/>
    </location>
</feature>
<evidence type="ECO:0000256" key="2">
    <source>
        <dbReference type="SAM" id="SignalP"/>
    </source>
</evidence>